<dbReference type="InterPro" id="IPR005064">
    <property type="entry name" value="BUG"/>
</dbReference>
<dbReference type="InterPro" id="IPR042100">
    <property type="entry name" value="Bug_dom1"/>
</dbReference>
<keyword evidence="2" id="KW-0732">Signal</keyword>
<sequence length="330" mass="34684">MNCSRRIILGSTLPLLALTIVSGTAGAQGGYPAKPVHIVVPYPAGGSTDALARMVGEALGKRLGQPVIVENKPGAGGIIGTDYVAKATPDGYTLLMTIPGPITANTVLYRKLPYDPRTDLRMVSDIAMTRTVLAVHPSVPARNVKELIAAAKANPGKLTMGSWGPGTQPHTIQVYMDKTYGIQTLHVPYKGEGPMVSDLLGGQISMTVGSVTTLKQHIATGKLRPLAVVGPRRAKGLPEVPTFAELGFQDDVYQLTGPTSLLAPAKTSNDIVERLGREVSAAVNAPEISRRIEELGAEPVGNLPAEANAAYKAYLPVVVKLTKDTGVTLD</sequence>
<feature type="signal peptide" evidence="2">
    <location>
        <begin position="1"/>
        <end position="27"/>
    </location>
</feature>
<evidence type="ECO:0000256" key="2">
    <source>
        <dbReference type="SAM" id="SignalP"/>
    </source>
</evidence>
<dbReference type="SUPFAM" id="SSF53850">
    <property type="entry name" value="Periplasmic binding protein-like II"/>
    <property type="match status" value="1"/>
</dbReference>
<proteinExistence type="inferred from homology"/>
<dbReference type="CDD" id="cd07012">
    <property type="entry name" value="PBP2_Bug_TTT"/>
    <property type="match status" value="1"/>
</dbReference>
<dbReference type="Gene3D" id="3.40.190.150">
    <property type="entry name" value="Bordetella uptake gene, domain 1"/>
    <property type="match status" value="1"/>
</dbReference>
<organism evidence="3">
    <name type="scientific">Cupriavidus necator</name>
    <name type="common">Alcaligenes eutrophus</name>
    <name type="synonym">Ralstonia eutropha</name>
    <dbReference type="NCBI Taxonomy" id="106590"/>
    <lineage>
        <taxon>Bacteria</taxon>
        <taxon>Pseudomonadati</taxon>
        <taxon>Pseudomonadota</taxon>
        <taxon>Betaproteobacteria</taxon>
        <taxon>Burkholderiales</taxon>
        <taxon>Burkholderiaceae</taxon>
        <taxon>Cupriavidus</taxon>
    </lineage>
</organism>
<evidence type="ECO:0000313" key="3">
    <source>
        <dbReference type="EMBL" id="SCU87454.1"/>
    </source>
</evidence>
<dbReference type="RefSeq" id="WP_340528239.1">
    <property type="nucleotide sequence ID" value="NZ_FMSH01000412.1"/>
</dbReference>
<accession>A0A1K0IMB1</accession>
<comment type="similarity">
    <text evidence="1">Belongs to the UPF0065 (bug) family.</text>
</comment>
<reference evidence="3" key="1">
    <citation type="submission" date="2016-09" db="EMBL/GenBank/DDBJ databases">
        <authorList>
            <person name="Capua I."/>
            <person name="De Benedictis P."/>
            <person name="Joannis T."/>
            <person name="Lombin L.H."/>
            <person name="Cattoli G."/>
        </authorList>
    </citation>
    <scope>NUCLEOTIDE SEQUENCE</scope>
    <source>
        <strain evidence="3">B9</strain>
    </source>
</reference>
<protein>
    <submittedName>
        <fullName evidence="3">ABC transporter substrate-binding protein</fullName>
    </submittedName>
</protein>
<gene>
    <name evidence="3" type="ORF">CNECB9_470007</name>
</gene>
<dbReference type="EMBL" id="FMSH01000412">
    <property type="protein sequence ID" value="SCU87454.1"/>
    <property type="molecule type" value="Genomic_DNA"/>
</dbReference>
<feature type="chain" id="PRO_5013131663" evidence="2">
    <location>
        <begin position="28"/>
        <end position="330"/>
    </location>
</feature>
<dbReference type="Pfam" id="PF03401">
    <property type="entry name" value="TctC"/>
    <property type="match status" value="1"/>
</dbReference>
<dbReference type="PIRSF" id="PIRSF017082">
    <property type="entry name" value="YflP"/>
    <property type="match status" value="1"/>
</dbReference>
<dbReference type="PANTHER" id="PTHR42928:SF5">
    <property type="entry name" value="BLR1237 PROTEIN"/>
    <property type="match status" value="1"/>
</dbReference>
<dbReference type="Gene3D" id="3.40.190.10">
    <property type="entry name" value="Periplasmic binding protein-like II"/>
    <property type="match status" value="1"/>
</dbReference>
<dbReference type="AlphaFoldDB" id="A0A1K0IMB1"/>
<evidence type="ECO:0000256" key="1">
    <source>
        <dbReference type="ARBA" id="ARBA00006987"/>
    </source>
</evidence>
<name>A0A1K0IMB1_CUPNE</name>
<dbReference type="PANTHER" id="PTHR42928">
    <property type="entry name" value="TRICARBOXYLATE-BINDING PROTEIN"/>
    <property type="match status" value="1"/>
</dbReference>